<feature type="compositionally biased region" description="Polar residues" evidence="1">
    <location>
        <begin position="29"/>
        <end position="40"/>
    </location>
</feature>
<protein>
    <submittedName>
        <fullName evidence="2">Uncharacterized protein</fullName>
    </submittedName>
</protein>
<feature type="region of interest" description="Disordered" evidence="1">
    <location>
        <begin position="1"/>
        <end position="44"/>
    </location>
</feature>
<dbReference type="PANTHER" id="PTHR35558:SF1">
    <property type="entry name" value="ENDONUCLEASE_EXONUCLEASE_PHOSPHATASE DOMAIN-CONTAINING PROTEIN"/>
    <property type="match status" value="1"/>
</dbReference>
<dbReference type="PANTHER" id="PTHR35558">
    <property type="entry name" value="SGNH_HYDRO DOMAIN-CONTAINING PROTEIN"/>
    <property type="match status" value="1"/>
</dbReference>
<sequence length="116" mass="13110">MPPKNNKRNCRHHEGKGSMSKRSRPERSALSTDDQASQEPGPSRSRWTDVFLVYASIYASAHPESVQGLLKYLHGIRLGASSCGEGDLGWKKYDEQFRLCRKCLSAINSRFIIEEP</sequence>
<dbReference type="Proteomes" id="UP000005408">
    <property type="component" value="Unassembled WGS sequence"/>
</dbReference>
<evidence type="ECO:0000313" key="3">
    <source>
        <dbReference type="Proteomes" id="UP000005408"/>
    </source>
</evidence>
<evidence type="ECO:0000313" key="2">
    <source>
        <dbReference type="EnsemblMetazoa" id="G32898.1:cds"/>
    </source>
</evidence>
<reference evidence="2" key="1">
    <citation type="submission" date="2022-08" db="UniProtKB">
        <authorList>
            <consortium name="EnsemblMetazoa"/>
        </authorList>
    </citation>
    <scope>IDENTIFICATION</scope>
    <source>
        <strain evidence="2">05x7-T-G4-1.051#20</strain>
    </source>
</reference>
<name>A0A8W8MG70_MAGGI</name>
<dbReference type="EnsemblMetazoa" id="G32898.1">
    <property type="protein sequence ID" value="G32898.1:cds"/>
    <property type="gene ID" value="G32898"/>
</dbReference>
<proteinExistence type="predicted"/>
<feature type="compositionally biased region" description="Basic residues" evidence="1">
    <location>
        <begin position="1"/>
        <end position="24"/>
    </location>
</feature>
<organism evidence="2 3">
    <name type="scientific">Magallana gigas</name>
    <name type="common">Pacific oyster</name>
    <name type="synonym">Crassostrea gigas</name>
    <dbReference type="NCBI Taxonomy" id="29159"/>
    <lineage>
        <taxon>Eukaryota</taxon>
        <taxon>Metazoa</taxon>
        <taxon>Spiralia</taxon>
        <taxon>Lophotrochozoa</taxon>
        <taxon>Mollusca</taxon>
        <taxon>Bivalvia</taxon>
        <taxon>Autobranchia</taxon>
        <taxon>Pteriomorphia</taxon>
        <taxon>Ostreida</taxon>
        <taxon>Ostreoidea</taxon>
        <taxon>Ostreidae</taxon>
        <taxon>Magallana</taxon>
    </lineage>
</organism>
<evidence type="ECO:0000256" key="1">
    <source>
        <dbReference type="SAM" id="MobiDB-lite"/>
    </source>
</evidence>
<keyword evidence="3" id="KW-1185">Reference proteome</keyword>
<dbReference type="AlphaFoldDB" id="A0A8W8MG70"/>
<accession>A0A8W8MG70</accession>